<sequence>MLEKGARELHDAVRLVDQASRVKHEGGRDPQQAGNRGDGHARQEGQASAERDQGIGSRPPSQTGERRSESSQSSSRIFKLPGRRGDSTALAHDQVRHKMDEDVQRPPSTQSRREPSQPRPDAPARPLSQSNSRAASSVFSPPAPSAPPVDDDEDVRSSSSRKSQHRRAPSDLASDAPSRQDTREDPREGDASSRRSRTKYAPPSSDEEAMGSQRSRRARESDAGDSRVERSRSRSMATAAPQDDDEMHGSKPFYAFRFTSSAPDDSSRFVELTPVELRGSRVANAVAAAVLQLSDQDGNDTLLALSLVSNEYRSAAQAALYKSVVLSTRRRLDLLSRAVIDNASLAALVHKLKIEPLDQDLPSSTPETLVAPLKALLDRLPHLEDLDEDFTTGEWDVRTLTSGKEYPLTVSSPFKLKRFRSASAWWEVGALFSLVQAQPNLVELVLGGAAMDRDWAGAKLVSSLSSSSSSSPPPARLLESLEVAQVMHEDTLAVLLRAVGGGSAEHRSALRSLRVGFKSIGSTDDDTPRASIPAALSLVGPSLTHLALMAPLKASDDVTGLLDQLVAVLPNLEILEWTEATELVPVPLATPKFLSTALPRGLRVLRARSLVSLSTSRVLALLDEPEVAAPALKELDVLWANGTGEDAGQEPWYKERHIVRIEEAAEEFGIKCRVGKSDEPLIFRRP</sequence>
<dbReference type="EMBL" id="BQKY01000017">
    <property type="protein sequence ID" value="GJN94479.1"/>
    <property type="molecule type" value="Genomic_DNA"/>
</dbReference>
<feature type="region of interest" description="Disordered" evidence="1">
    <location>
        <begin position="1"/>
        <end position="250"/>
    </location>
</feature>
<feature type="compositionally biased region" description="Basic and acidic residues" evidence="1">
    <location>
        <begin position="93"/>
        <end position="104"/>
    </location>
</feature>
<feature type="compositionally biased region" description="Basic and acidic residues" evidence="1">
    <location>
        <begin position="218"/>
        <end position="232"/>
    </location>
</feature>
<gene>
    <name evidence="2" type="ORF">Rhopal_007559-T1</name>
</gene>
<reference evidence="2 3" key="1">
    <citation type="submission" date="2021-12" db="EMBL/GenBank/DDBJ databases">
        <title>High titer production of polyol ester of fatty acids by Rhodotorula paludigena BS15 towards product separation-free biomass refinery.</title>
        <authorList>
            <person name="Mano J."/>
            <person name="Ono H."/>
            <person name="Tanaka T."/>
            <person name="Naito K."/>
            <person name="Sushida H."/>
            <person name="Ike M."/>
            <person name="Tokuyasu K."/>
            <person name="Kitaoka M."/>
        </authorList>
    </citation>
    <scope>NUCLEOTIDE SEQUENCE [LARGE SCALE GENOMIC DNA]</scope>
    <source>
        <strain evidence="2 3">BS15</strain>
    </source>
</reference>
<evidence type="ECO:0000313" key="3">
    <source>
        <dbReference type="Proteomes" id="UP001342314"/>
    </source>
</evidence>
<feature type="compositionally biased region" description="Basic and acidic residues" evidence="1">
    <location>
        <begin position="1"/>
        <end position="28"/>
    </location>
</feature>
<protein>
    <recommendedName>
        <fullName evidence="4">Proteophosphoglycan ppg4</fullName>
    </recommendedName>
</protein>
<organism evidence="2 3">
    <name type="scientific">Rhodotorula paludigena</name>
    <dbReference type="NCBI Taxonomy" id="86838"/>
    <lineage>
        <taxon>Eukaryota</taxon>
        <taxon>Fungi</taxon>
        <taxon>Dikarya</taxon>
        <taxon>Basidiomycota</taxon>
        <taxon>Pucciniomycotina</taxon>
        <taxon>Microbotryomycetes</taxon>
        <taxon>Sporidiobolales</taxon>
        <taxon>Sporidiobolaceae</taxon>
        <taxon>Rhodotorula</taxon>
    </lineage>
</organism>
<evidence type="ECO:0008006" key="4">
    <source>
        <dbReference type="Google" id="ProtNLM"/>
    </source>
</evidence>
<proteinExistence type="predicted"/>
<evidence type="ECO:0000313" key="2">
    <source>
        <dbReference type="EMBL" id="GJN94479.1"/>
    </source>
</evidence>
<comment type="caution">
    <text evidence="2">The sequence shown here is derived from an EMBL/GenBank/DDBJ whole genome shotgun (WGS) entry which is preliminary data.</text>
</comment>
<feature type="compositionally biased region" description="Basic and acidic residues" evidence="1">
    <location>
        <begin position="178"/>
        <end position="193"/>
    </location>
</feature>
<dbReference type="AlphaFoldDB" id="A0AAV5GVB6"/>
<accession>A0AAV5GVB6</accession>
<evidence type="ECO:0000256" key="1">
    <source>
        <dbReference type="SAM" id="MobiDB-lite"/>
    </source>
</evidence>
<name>A0AAV5GVB6_9BASI</name>
<dbReference type="Proteomes" id="UP001342314">
    <property type="component" value="Unassembled WGS sequence"/>
</dbReference>
<feature type="compositionally biased region" description="Basic and acidic residues" evidence="1">
    <location>
        <begin position="37"/>
        <end position="53"/>
    </location>
</feature>
<keyword evidence="3" id="KW-1185">Reference proteome</keyword>